<dbReference type="Pfam" id="PF00072">
    <property type="entry name" value="Response_reg"/>
    <property type="match status" value="1"/>
</dbReference>
<dbReference type="SMART" id="SM00862">
    <property type="entry name" value="Trans_reg_C"/>
    <property type="match status" value="1"/>
</dbReference>
<name>A0ABW2JU53_9ACTN</name>
<accession>A0ABW2JU53</accession>
<keyword evidence="2" id="KW-0597">Phosphoprotein</keyword>
<sequence>MRVLVAEDEEGLAELVATGLRRAGFAVDTVYSGDAAQAYLGLHEYDVIVLDRDLPRIHGDDVARELAAAGARTRILMLTASSTMQDRVEGLDLGADDYLAKPFEFPELVARVRALGRRSAPATPPLLERAGISLDTVRRTAARDGREIGLSPKQFEVLRILLEADGGVVSAEELLERAWDAHADPFTGAVRVTMSKLRTALGEPPLIRTVQGVGYRL</sequence>
<evidence type="ECO:0000256" key="1">
    <source>
        <dbReference type="ARBA" id="ARBA00023125"/>
    </source>
</evidence>
<dbReference type="PROSITE" id="PS51755">
    <property type="entry name" value="OMPR_PHOB"/>
    <property type="match status" value="1"/>
</dbReference>
<dbReference type="CDD" id="cd00383">
    <property type="entry name" value="trans_reg_C"/>
    <property type="match status" value="1"/>
</dbReference>
<dbReference type="SUPFAM" id="SSF52172">
    <property type="entry name" value="CheY-like"/>
    <property type="match status" value="1"/>
</dbReference>
<dbReference type="SMART" id="SM00448">
    <property type="entry name" value="REC"/>
    <property type="match status" value="1"/>
</dbReference>
<gene>
    <name evidence="6" type="ORF">ACFQVC_35670</name>
</gene>
<organism evidence="6 7">
    <name type="scientific">Streptomyces monticola</name>
    <dbReference type="NCBI Taxonomy" id="2666263"/>
    <lineage>
        <taxon>Bacteria</taxon>
        <taxon>Bacillati</taxon>
        <taxon>Actinomycetota</taxon>
        <taxon>Actinomycetes</taxon>
        <taxon>Kitasatosporales</taxon>
        <taxon>Streptomycetaceae</taxon>
        <taxon>Streptomyces</taxon>
    </lineage>
</organism>
<dbReference type="EMBL" id="JBHTCF010000022">
    <property type="protein sequence ID" value="MFC7309538.1"/>
    <property type="molecule type" value="Genomic_DNA"/>
</dbReference>
<dbReference type="Gene3D" id="6.10.250.690">
    <property type="match status" value="1"/>
</dbReference>
<evidence type="ECO:0000313" key="7">
    <source>
        <dbReference type="Proteomes" id="UP001596523"/>
    </source>
</evidence>
<evidence type="ECO:0000313" key="6">
    <source>
        <dbReference type="EMBL" id="MFC7309538.1"/>
    </source>
</evidence>
<comment type="caution">
    <text evidence="6">The sequence shown here is derived from an EMBL/GenBank/DDBJ whole genome shotgun (WGS) entry which is preliminary data.</text>
</comment>
<feature type="domain" description="Response regulatory" evidence="4">
    <location>
        <begin position="2"/>
        <end position="116"/>
    </location>
</feature>
<dbReference type="Pfam" id="PF00486">
    <property type="entry name" value="Trans_reg_C"/>
    <property type="match status" value="1"/>
</dbReference>
<dbReference type="Gene3D" id="1.10.10.10">
    <property type="entry name" value="Winged helix-like DNA-binding domain superfamily/Winged helix DNA-binding domain"/>
    <property type="match status" value="1"/>
</dbReference>
<evidence type="ECO:0000259" key="4">
    <source>
        <dbReference type="PROSITE" id="PS50110"/>
    </source>
</evidence>
<feature type="domain" description="OmpR/PhoB-type" evidence="5">
    <location>
        <begin position="124"/>
        <end position="217"/>
    </location>
</feature>
<reference evidence="7" key="1">
    <citation type="journal article" date="2019" name="Int. J. Syst. Evol. Microbiol.">
        <title>The Global Catalogue of Microorganisms (GCM) 10K type strain sequencing project: providing services to taxonomists for standard genome sequencing and annotation.</title>
        <authorList>
            <consortium name="The Broad Institute Genomics Platform"/>
            <consortium name="The Broad Institute Genome Sequencing Center for Infectious Disease"/>
            <person name="Wu L."/>
            <person name="Ma J."/>
        </authorList>
    </citation>
    <scope>NUCLEOTIDE SEQUENCE [LARGE SCALE GENOMIC DNA]</scope>
    <source>
        <strain evidence="7">SYNS20</strain>
    </source>
</reference>
<dbReference type="PROSITE" id="PS50110">
    <property type="entry name" value="RESPONSE_REGULATORY"/>
    <property type="match status" value="1"/>
</dbReference>
<dbReference type="InterPro" id="IPR039420">
    <property type="entry name" value="WalR-like"/>
</dbReference>
<protein>
    <submittedName>
        <fullName evidence="6">Response regulator transcription factor</fullName>
    </submittedName>
</protein>
<dbReference type="InterPro" id="IPR011006">
    <property type="entry name" value="CheY-like_superfamily"/>
</dbReference>
<dbReference type="Gene3D" id="3.40.50.2300">
    <property type="match status" value="1"/>
</dbReference>
<feature type="DNA-binding region" description="OmpR/PhoB-type" evidence="3">
    <location>
        <begin position="124"/>
        <end position="217"/>
    </location>
</feature>
<dbReference type="InterPro" id="IPR036388">
    <property type="entry name" value="WH-like_DNA-bd_sf"/>
</dbReference>
<dbReference type="PANTHER" id="PTHR48111">
    <property type="entry name" value="REGULATOR OF RPOS"/>
    <property type="match status" value="1"/>
</dbReference>
<evidence type="ECO:0000259" key="5">
    <source>
        <dbReference type="PROSITE" id="PS51755"/>
    </source>
</evidence>
<dbReference type="PANTHER" id="PTHR48111:SF36">
    <property type="entry name" value="TRANSCRIPTIONAL REGULATORY PROTEIN CUTR"/>
    <property type="match status" value="1"/>
</dbReference>
<evidence type="ECO:0000256" key="3">
    <source>
        <dbReference type="PROSITE-ProRule" id="PRU01091"/>
    </source>
</evidence>
<feature type="modified residue" description="4-aspartylphosphate" evidence="2">
    <location>
        <position position="51"/>
    </location>
</feature>
<dbReference type="Proteomes" id="UP001596523">
    <property type="component" value="Unassembled WGS sequence"/>
</dbReference>
<dbReference type="InterPro" id="IPR001789">
    <property type="entry name" value="Sig_transdc_resp-reg_receiver"/>
</dbReference>
<keyword evidence="1 3" id="KW-0238">DNA-binding</keyword>
<evidence type="ECO:0000256" key="2">
    <source>
        <dbReference type="PROSITE-ProRule" id="PRU00169"/>
    </source>
</evidence>
<proteinExistence type="predicted"/>
<dbReference type="InterPro" id="IPR001867">
    <property type="entry name" value="OmpR/PhoB-type_DNA-bd"/>
</dbReference>
<dbReference type="RefSeq" id="WP_381838545.1">
    <property type="nucleotide sequence ID" value="NZ_JBHTCF010000022.1"/>
</dbReference>
<keyword evidence="7" id="KW-1185">Reference proteome</keyword>